<protein>
    <recommendedName>
        <fullName evidence="2">C2H2-type domain-containing protein</fullName>
    </recommendedName>
</protein>
<reference evidence="3" key="1">
    <citation type="submission" date="2023-03" db="EMBL/GenBank/DDBJ databases">
        <title>Massive genome expansion in bonnet fungi (Mycena s.s.) driven by repeated elements and novel gene families across ecological guilds.</title>
        <authorList>
            <consortium name="Lawrence Berkeley National Laboratory"/>
            <person name="Harder C.B."/>
            <person name="Miyauchi S."/>
            <person name="Viragh M."/>
            <person name="Kuo A."/>
            <person name="Thoen E."/>
            <person name="Andreopoulos B."/>
            <person name="Lu D."/>
            <person name="Skrede I."/>
            <person name="Drula E."/>
            <person name="Henrissat B."/>
            <person name="Morin E."/>
            <person name="Kohler A."/>
            <person name="Barry K."/>
            <person name="LaButti K."/>
            <person name="Morin E."/>
            <person name="Salamov A."/>
            <person name="Lipzen A."/>
            <person name="Mereny Z."/>
            <person name="Hegedus B."/>
            <person name="Baldrian P."/>
            <person name="Stursova M."/>
            <person name="Weitz H."/>
            <person name="Taylor A."/>
            <person name="Grigoriev I.V."/>
            <person name="Nagy L.G."/>
            <person name="Martin F."/>
            <person name="Kauserud H."/>
        </authorList>
    </citation>
    <scope>NUCLEOTIDE SEQUENCE</scope>
    <source>
        <strain evidence="3">CBHHK002</strain>
    </source>
</reference>
<gene>
    <name evidence="3" type="ORF">DFH08DRAFT_825903</name>
</gene>
<name>A0AAD7E8Q4_9AGAR</name>
<dbReference type="InterPro" id="IPR013087">
    <property type="entry name" value="Znf_C2H2_type"/>
</dbReference>
<dbReference type="PROSITE" id="PS00028">
    <property type="entry name" value="ZINC_FINGER_C2H2_1"/>
    <property type="match status" value="1"/>
</dbReference>
<comment type="caution">
    <text evidence="3">The sequence shown here is derived from an EMBL/GenBank/DDBJ whole genome shotgun (WGS) entry which is preliminary data.</text>
</comment>
<accession>A0AAD7E8Q4</accession>
<feature type="compositionally biased region" description="Pro residues" evidence="1">
    <location>
        <begin position="66"/>
        <end position="80"/>
    </location>
</feature>
<feature type="domain" description="C2H2-type" evidence="2">
    <location>
        <begin position="14"/>
        <end position="37"/>
    </location>
</feature>
<feature type="region of interest" description="Disordered" evidence="1">
    <location>
        <begin position="30"/>
        <end position="124"/>
    </location>
</feature>
<dbReference type="Proteomes" id="UP001218218">
    <property type="component" value="Unassembled WGS sequence"/>
</dbReference>
<organism evidence="3 4">
    <name type="scientific">Mycena albidolilacea</name>
    <dbReference type="NCBI Taxonomy" id="1033008"/>
    <lineage>
        <taxon>Eukaryota</taxon>
        <taxon>Fungi</taxon>
        <taxon>Dikarya</taxon>
        <taxon>Basidiomycota</taxon>
        <taxon>Agaricomycotina</taxon>
        <taxon>Agaricomycetes</taxon>
        <taxon>Agaricomycetidae</taxon>
        <taxon>Agaricales</taxon>
        <taxon>Marasmiineae</taxon>
        <taxon>Mycenaceae</taxon>
        <taxon>Mycena</taxon>
    </lineage>
</organism>
<keyword evidence="4" id="KW-1185">Reference proteome</keyword>
<evidence type="ECO:0000256" key="1">
    <source>
        <dbReference type="SAM" id="MobiDB-lite"/>
    </source>
</evidence>
<proteinExistence type="predicted"/>
<evidence type="ECO:0000313" key="3">
    <source>
        <dbReference type="EMBL" id="KAJ7303445.1"/>
    </source>
</evidence>
<evidence type="ECO:0000313" key="4">
    <source>
        <dbReference type="Proteomes" id="UP001218218"/>
    </source>
</evidence>
<dbReference type="EMBL" id="JARIHO010000106">
    <property type="protein sequence ID" value="KAJ7303445.1"/>
    <property type="molecule type" value="Genomic_DNA"/>
</dbReference>
<dbReference type="AlphaFoldDB" id="A0AAD7E8Q4"/>
<evidence type="ECO:0000259" key="2">
    <source>
        <dbReference type="PROSITE" id="PS00028"/>
    </source>
</evidence>
<feature type="compositionally biased region" description="Polar residues" evidence="1">
    <location>
        <begin position="83"/>
        <end position="93"/>
    </location>
</feature>
<sequence>MSTRRKFTLAAHACREPGCRKMCKSTAGLKRHRESAHLRLPQHSPPAVAGAALLDNQGDEHENGPASPPIGPRSSPPPERTIPQDQRGTTTTYYPLLDGTPCDRDGYDLPAGTPPPPWKERDADDYSPFEVRAQFEFAEFLFTQEEMAQSQVDRFAQLLAALYPDKDPPFADVGKIRTAL</sequence>